<dbReference type="OrthoDB" id="1525222at2"/>
<accession>A0A4Z0L859</accession>
<evidence type="ECO:0000256" key="2">
    <source>
        <dbReference type="SAM" id="MobiDB-lite"/>
    </source>
</evidence>
<evidence type="ECO:0000313" key="5">
    <source>
        <dbReference type="EMBL" id="TGD58448.1"/>
    </source>
</evidence>
<dbReference type="AlphaFoldDB" id="A0A4Z0L859"/>
<evidence type="ECO:0000259" key="4">
    <source>
        <dbReference type="Pfam" id="PF14129"/>
    </source>
</evidence>
<feature type="signal peptide" evidence="3">
    <location>
        <begin position="1"/>
        <end position="23"/>
    </location>
</feature>
<dbReference type="Proteomes" id="UP000297407">
    <property type="component" value="Unassembled WGS sequence"/>
</dbReference>
<feature type="region of interest" description="Disordered" evidence="2">
    <location>
        <begin position="119"/>
        <end position="150"/>
    </location>
</feature>
<keyword evidence="6" id="KW-1185">Reference proteome</keyword>
<evidence type="ECO:0000256" key="3">
    <source>
        <dbReference type="SAM" id="SignalP"/>
    </source>
</evidence>
<feature type="coiled-coil region" evidence="1">
    <location>
        <begin position="89"/>
        <end position="116"/>
    </location>
</feature>
<dbReference type="EMBL" id="SRLH01000003">
    <property type="protein sequence ID" value="TGD58448.1"/>
    <property type="molecule type" value="Genomic_DNA"/>
</dbReference>
<evidence type="ECO:0000313" key="6">
    <source>
        <dbReference type="Proteomes" id="UP000297407"/>
    </source>
</evidence>
<protein>
    <submittedName>
        <fullName evidence="5">DUF4296 domain-containing protein</fullName>
    </submittedName>
</protein>
<organism evidence="5 6">
    <name type="scientific">Flavobacterium humi</name>
    <dbReference type="NCBI Taxonomy" id="2562683"/>
    <lineage>
        <taxon>Bacteria</taxon>
        <taxon>Pseudomonadati</taxon>
        <taxon>Bacteroidota</taxon>
        <taxon>Flavobacteriia</taxon>
        <taxon>Flavobacteriales</taxon>
        <taxon>Flavobacteriaceae</taxon>
        <taxon>Flavobacterium</taxon>
    </lineage>
</organism>
<feature type="compositionally biased region" description="Basic and acidic residues" evidence="2">
    <location>
        <begin position="119"/>
        <end position="137"/>
    </location>
</feature>
<comment type="caution">
    <text evidence="5">The sequence shown here is derived from an EMBL/GenBank/DDBJ whole genome shotgun (WGS) entry which is preliminary data.</text>
</comment>
<dbReference type="InterPro" id="IPR025381">
    <property type="entry name" value="DUF4296"/>
</dbReference>
<reference evidence="5 6" key="1">
    <citation type="submission" date="2019-04" db="EMBL/GenBank/DDBJ databases">
        <title>Flavobacterium sp. strain DS2-A Genome sequencing and assembly.</title>
        <authorList>
            <person name="Kim I."/>
        </authorList>
    </citation>
    <scope>NUCLEOTIDE SEQUENCE [LARGE SCALE GENOMIC DNA]</scope>
    <source>
        <strain evidence="5 6">DS2-A</strain>
    </source>
</reference>
<keyword evidence="1" id="KW-0175">Coiled coil</keyword>
<name>A0A4Z0L859_9FLAO</name>
<keyword evidence="3" id="KW-0732">Signal</keyword>
<sequence length="150" mass="17145">MKKILVLLSVLIMGLGCSSKNEAPKPEKPIEPAVMENILYDLALLQALKSYSPEKLEENKVNTKTYIYQKYKIDSAQFAENNRYLAFNIEEYKALFEKVTARLEKKKAEIDAIVQKEEKSKAGKVEETNAKTADSSKKIFQKLRSRKPVN</sequence>
<feature type="chain" id="PRO_5021416456" evidence="3">
    <location>
        <begin position="24"/>
        <end position="150"/>
    </location>
</feature>
<proteinExistence type="predicted"/>
<evidence type="ECO:0000256" key="1">
    <source>
        <dbReference type="SAM" id="Coils"/>
    </source>
</evidence>
<dbReference type="PROSITE" id="PS51257">
    <property type="entry name" value="PROKAR_LIPOPROTEIN"/>
    <property type="match status" value="1"/>
</dbReference>
<gene>
    <name evidence="5" type="ORF">E4635_05925</name>
</gene>
<feature type="compositionally biased region" description="Basic residues" evidence="2">
    <location>
        <begin position="139"/>
        <end position="150"/>
    </location>
</feature>
<dbReference type="RefSeq" id="WP_135525708.1">
    <property type="nucleotide sequence ID" value="NZ_SRLH01000003.1"/>
</dbReference>
<dbReference type="Pfam" id="PF14129">
    <property type="entry name" value="DUF4296"/>
    <property type="match status" value="1"/>
</dbReference>
<feature type="domain" description="DUF4296" evidence="4">
    <location>
        <begin position="26"/>
        <end position="108"/>
    </location>
</feature>